<gene>
    <name evidence="6" type="ORF">E6C64_05860</name>
</gene>
<dbReference type="Gene3D" id="3.10.105.10">
    <property type="entry name" value="Dipeptide-binding Protein, Domain 3"/>
    <property type="match status" value="1"/>
</dbReference>
<dbReference type="PANTHER" id="PTHR30290">
    <property type="entry name" value="PERIPLASMIC BINDING COMPONENT OF ABC TRANSPORTER"/>
    <property type="match status" value="1"/>
</dbReference>
<dbReference type="Proteomes" id="UP000309133">
    <property type="component" value="Unassembled WGS sequence"/>
</dbReference>
<organism evidence="6 7">
    <name type="scientific">Naasia lichenicola</name>
    <dbReference type="NCBI Taxonomy" id="2565933"/>
    <lineage>
        <taxon>Bacteria</taxon>
        <taxon>Bacillati</taxon>
        <taxon>Actinomycetota</taxon>
        <taxon>Actinomycetes</taxon>
        <taxon>Micrococcales</taxon>
        <taxon>Microbacteriaceae</taxon>
        <taxon>Naasia</taxon>
    </lineage>
</organism>
<dbReference type="EMBL" id="SSSM01000003">
    <property type="protein sequence ID" value="THG31596.1"/>
    <property type="molecule type" value="Genomic_DNA"/>
</dbReference>
<accession>A0A4S4FQD9</accession>
<keyword evidence="2" id="KW-0813">Transport</keyword>
<evidence type="ECO:0000256" key="1">
    <source>
        <dbReference type="ARBA" id="ARBA00005695"/>
    </source>
</evidence>
<dbReference type="GO" id="GO:0015833">
    <property type="term" value="P:peptide transport"/>
    <property type="evidence" value="ECO:0007669"/>
    <property type="project" value="TreeGrafter"/>
</dbReference>
<dbReference type="PANTHER" id="PTHR30290:SF9">
    <property type="entry name" value="OLIGOPEPTIDE-BINDING PROTEIN APPA"/>
    <property type="match status" value="1"/>
</dbReference>
<evidence type="ECO:0000256" key="3">
    <source>
        <dbReference type="ARBA" id="ARBA00022729"/>
    </source>
</evidence>
<sequence>MGRVPDQCGVEIRVQGLHLDQARRAVGVGGTADEHSRAERQVGAHRHPTTRAVVLPRGGGSLHEELHLDVAGRGQVDAHLELGQEGGSERLAVVVVRNRLRLGVRHCNDLSTVSAVVRVSSFLILFPRRPCADQQCTLQRSIMSAVTRPTRKVALAVAVLAVIGGMTACSSASPAPEGSGSTGGTLTTQFAGVPISLNPALGGSGGSAIFTSLPYDSLIYQTGDGELIPDLATDWTLSDDNTKLTLTLRDGVKFASGEVMDADAVKASLEYAIDAGGGNARYAGPVDSIEATADDTVEITYSSAYPDAPYYLTQYWSVGQIIGPDGLADPDSLLTSSDGTGQYSYSASDSVTGSTYTYVRNDDYFNPDAIQYDKVVVKVIGDPSAVSSAITTGQVDFGSASPTTAGSATAAGLDLVTAPFFTWGLTMADTQGAISPELKDPDVRKAIAMAIDRDSLANALDADFTHPNGQIGADGIDGYVDGFGFEYDVAKAKSLLADAGYPNGFELTVLTENILDSQTTISQAIAGDLGKIGITVNLEVKNSVPDFIQAALSKEYPALIWPVVGTNSAQVLTNFTQPGVTNPFGNTDPTLDDLYGQAQSSTDAAARSELYEQITKAANDVAWFAPVISTDNIFVVGSKVENVTASALNPNPMPQAPDAQYAWKHAAE</sequence>
<keyword evidence="7" id="KW-1185">Reference proteome</keyword>
<proteinExistence type="inferred from homology"/>
<feature type="region of interest" description="Disordered" evidence="4">
    <location>
        <begin position="26"/>
        <end position="47"/>
    </location>
</feature>
<dbReference type="SUPFAM" id="SSF53850">
    <property type="entry name" value="Periplasmic binding protein-like II"/>
    <property type="match status" value="1"/>
</dbReference>
<comment type="caution">
    <text evidence="6">The sequence shown here is derived from an EMBL/GenBank/DDBJ whole genome shotgun (WGS) entry which is preliminary data.</text>
</comment>
<dbReference type="Pfam" id="PF00496">
    <property type="entry name" value="SBP_bac_5"/>
    <property type="match status" value="1"/>
</dbReference>
<dbReference type="AlphaFoldDB" id="A0A4S4FQD9"/>
<reference evidence="6 7" key="1">
    <citation type="submission" date="2019-04" db="EMBL/GenBank/DDBJ databases">
        <authorList>
            <person name="Jiang L."/>
        </authorList>
    </citation>
    <scope>NUCLEOTIDE SEQUENCE [LARGE SCALE GENOMIC DNA]</scope>
    <source>
        <strain evidence="6 7">YIM 131853</strain>
    </source>
</reference>
<dbReference type="GO" id="GO:1904680">
    <property type="term" value="F:peptide transmembrane transporter activity"/>
    <property type="evidence" value="ECO:0007669"/>
    <property type="project" value="TreeGrafter"/>
</dbReference>
<comment type="similarity">
    <text evidence="1">Belongs to the bacterial solute-binding protein 5 family.</text>
</comment>
<dbReference type="Gene3D" id="3.40.190.10">
    <property type="entry name" value="Periplasmic binding protein-like II"/>
    <property type="match status" value="1"/>
</dbReference>
<evidence type="ECO:0000313" key="6">
    <source>
        <dbReference type="EMBL" id="THG31596.1"/>
    </source>
</evidence>
<name>A0A4S4FQD9_9MICO</name>
<evidence type="ECO:0000313" key="7">
    <source>
        <dbReference type="Proteomes" id="UP000309133"/>
    </source>
</evidence>
<dbReference type="InterPro" id="IPR039424">
    <property type="entry name" value="SBP_5"/>
</dbReference>
<feature type="compositionally biased region" description="Basic and acidic residues" evidence="4">
    <location>
        <begin position="32"/>
        <end position="42"/>
    </location>
</feature>
<evidence type="ECO:0000256" key="4">
    <source>
        <dbReference type="SAM" id="MobiDB-lite"/>
    </source>
</evidence>
<evidence type="ECO:0000256" key="2">
    <source>
        <dbReference type="ARBA" id="ARBA00022448"/>
    </source>
</evidence>
<keyword evidence="3" id="KW-0732">Signal</keyword>
<evidence type="ECO:0000259" key="5">
    <source>
        <dbReference type="Pfam" id="PF00496"/>
    </source>
</evidence>
<dbReference type="InterPro" id="IPR000914">
    <property type="entry name" value="SBP_5_dom"/>
</dbReference>
<protein>
    <submittedName>
        <fullName evidence="6">ABC transporter substrate-binding protein</fullName>
    </submittedName>
</protein>
<feature type="domain" description="Solute-binding protein family 5" evidence="5">
    <location>
        <begin position="226"/>
        <end position="565"/>
    </location>
</feature>